<gene>
    <name evidence="3" type="ordered locus">BMS_2195</name>
</gene>
<feature type="compositionally biased region" description="Low complexity" evidence="1">
    <location>
        <begin position="721"/>
        <end position="733"/>
    </location>
</feature>
<name>E1X3S0_HALMS</name>
<dbReference type="KEGG" id="bmx:BMS_2195"/>
<feature type="region of interest" description="Disordered" evidence="1">
    <location>
        <begin position="1031"/>
        <end position="1051"/>
    </location>
</feature>
<evidence type="ECO:0000313" key="3">
    <source>
        <dbReference type="EMBL" id="CBW26999.1"/>
    </source>
</evidence>
<feature type="compositionally biased region" description="Low complexity" evidence="1">
    <location>
        <begin position="784"/>
        <end position="794"/>
    </location>
</feature>
<feature type="region of interest" description="Disordered" evidence="1">
    <location>
        <begin position="144"/>
        <end position="164"/>
    </location>
</feature>
<feature type="region of interest" description="Disordered" evidence="1">
    <location>
        <begin position="763"/>
        <end position="808"/>
    </location>
</feature>
<feature type="region of interest" description="Disordered" evidence="1">
    <location>
        <begin position="836"/>
        <end position="945"/>
    </location>
</feature>
<reference evidence="4" key="1">
    <citation type="journal article" date="2013" name="ISME J.">
        <title>A small predatory core genome in the divergent marine Bacteriovorax marinus SJ and the terrestrial Bdellovibrio bacteriovorus.</title>
        <authorList>
            <person name="Crossman L.C."/>
            <person name="Chen H."/>
            <person name="Cerdeno-Tarraga A.M."/>
            <person name="Brooks K."/>
            <person name="Quail M.A."/>
            <person name="Pineiro S.A."/>
            <person name="Hobley L."/>
            <person name="Sockett R.E."/>
            <person name="Bentley S.D."/>
            <person name="Parkhill J."/>
            <person name="Williams H.N."/>
            <person name="Stine O.C."/>
        </authorList>
    </citation>
    <scope>NUCLEOTIDE SEQUENCE [LARGE SCALE GENOMIC DNA]</scope>
    <source>
        <strain evidence="4">ATCC BAA-682 / DSM 15412 / SJ</strain>
    </source>
</reference>
<keyword evidence="2" id="KW-0732">Signal</keyword>
<feature type="region of interest" description="Disordered" evidence="1">
    <location>
        <begin position="603"/>
        <end position="632"/>
    </location>
</feature>
<feature type="region of interest" description="Disordered" evidence="1">
    <location>
        <begin position="647"/>
        <end position="733"/>
    </location>
</feature>
<feature type="compositionally biased region" description="Low complexity" evidence="1">
    <location>
        <begin position="684"/>
        <end position="713"/>
    </location>
</feature>
<feature type="chain" id="PRO_5003154889" evidence="2">
    <location>
        <begin position="24"/>
        <end position="1066"/>
    </location>
</feature>
<evidence type="ECO:0000313" key="4">
    <source>
        <dbReference type="Proteomes" id="UP000008963"/>
    </source>
</evidence>
<keyword evidence="4" id="KW-1185">Reference proteome</keyword>
<evidence type="ECO:0000256" key="2">
    <source>
        <dbReference type="SAM" id="SignalP"/>
    </source>
</evidence>
<protein>
    <submittedName>
        <fullName evidence="3">Exportedprotein</fullName>
    </submittedName>
</protein>
<feature type="compositionally biased region" description="Basic and acidic residues" evidence="1">
    <location>
        <begin position="795"/>
        <end position="808"/>
    </location>
</feature>
<feature type="compositionally biased region" description="Low complexity" evidence="1">
    <location>
        <begin position="843"/>
        <end position="855"/>
    </location>
</feature>
<dbReference type="Proteomes" id="UP000008963">
    <property type="component" value="Chromosome"/>
</dbReference>
<dbReference type="EMBL" id="FQ312005">
    <property type="protein sequence ID" value="CBW26999.1"/>
    <property type="molecule type" value="Genomic_DNA"/>
</dbReference>
<organism evidence="3 4">
    <name type="scientific">Halobacteriovorax marinus (strain ATCC BAA-682 / DSM 15412 / SJ)</name>
    <name type="common">Bacteriovorax marinus</name>
    <dbReference type="NCBI Taxonomy" id="862908"/>
    <lineage>
        <taxon>Bacteria</taxon>
        <taxon>Pseudomonadati</taxon>
        <taxon>Bdellovibrionota</taxon>
        <taxon>Bacteriovoracia</taxon>
        <taxon>Bacteriovoracales</taxon>
        <taxon>Halobacteriovoraceae</taxon>
        <taxon>Halobacteriovorax</taxon>
    </lineage>
</organism>
<dbReference type="PATRIC" id="fig|862908.3.peg.2088"/>
<feature type="compositionally biased region" description="Low complexity" evidence="1">
    <location>
        <begin position="875"/>
        <end position="945"/>
    </location>
</feature>
<feature type="signal peptide" evidence="2">
    <location>
        <begin position="1"/>
        <end position="23"/>
    </location>
</feature>
<dbReference type="HOGENOM" id="CLU_288328_0_0_7"/>
<sequence length="1066" mass="117732">MDMKSVRTLITFLFIIVAQSSWALPGEGSADPRLSNENGDADSLDHVKDSAQARRLMAQRICEGERKGVVDDRLKKLMEVGLYNFCDQYEDEERFCGCVGETTYEEKLSDNELKEFEERLKAESKKNIALNSFKALKEYREEKNREMANRPGLPSHSRFENTLSRQSCDDTKDLHRTLEPFCKESDLVELKKSLSLAIKDCDNCAGMDLDTMPQAPEARRRRTAGEDFLYFPTHWLNNEFSKQANADVFKVQEINNRNPDNFTKYKTIGDYQYKELVADIALRIKNKWSGTNFNMDSVPNQAMITKRQNAAFVMMMENYYLLQDIEGFPRKQYYYANSTEIKRKVDDYLNFFMKQFPVGVFDKNTVTAGTIATSIESFLEKSQNDKLNKKCQEIIDVMKTSCAAMSNEEQALSFDFNADIAKKIRENHYSDNKFKFDQLYCVAQDKSEPRVFQSGLKRWGIGRVDVHEKLVSPGKKLFTETKLDINDGTLNTPDFDSGVSFNISDTLVTGNHNEYLRLIMPSTELTDEDESILDLANNYKKDKESGGFSLGKGALRRYGNPQSYGNNYFGSNGSNYSLSDGYSYGSSTYNGINIDIDQLYKNMGTSPSQGSTSILDRNLGPTQEEAPEDVPPRAIIVDENTLEDVSGQVAAGSGNVPTQDDGTSSERSEASVSAADSFDANGESFSSQDGSSDSRSPASVTNTSNTESNPTNTAMRGQTQGSSSMNFSMGNSFFSNRSQFAKNQEEQRELSREEIMENRIRELEQRVQESNSAAPIKAASSLASETSISGSSFSKESKKGEKDDSLELTKMKVELEKMKLELAKSELELKKKNENIKAQNERAAASNTSAATTAAVEGPMNKNIFASRGKKSADTSPTSARSTNSNSTTNSASSSRQESASASAPVSTSQSSSSTYSGASAPSDGGSFSGSVSSTGASSASSSGALLSATQIEDSQIRSNTGPSIVSYQNFSEISAANQSELSKLYTEFGAQVITQGGTEVILEKDETTGEIKVIEKDKTSAAVIEKVLSKKRAPASEPAPSEQNERKRFSLQEFNQIIDNGVKKE</sequence>
<evidence type="ECO:0000256" key="1">
    <source>
        <dbReference type="SAM" id="MobiDB-lite"/>
    </source>
</evidence>
<dbReference type="AlphaFoldDB" id="E1X3S0"/>
<feature type="compositionally biased region" description="Polar residues" evidence="1">
    <location>
        <begin position="603"/>
        <end position="615"/>
    </location>
</feature>
<proteinExistence type="predicted"/>
<accession>E1X3S0</accession>